<gene>
    <name evidence="1" type="ORF">GGR89_001849</name>
</gene>
<evidence type="ECO:0000313" key="1">
    <source>
        <dbReference type="EMBL" id="NJB97537.1"/>
    </source>
</evidence>
<dbReference type="Gene3D" id="3.20.20.140">
    <property type="entry name" value="Metal-dependent hydrolases"/>
    <property type="match status" value="1"/>
</dbReference>
<dbReference type="GO" id="GO:0070573">
    <property type="term" value="F:metallodipeptidase activity"/>
    <property type="evidence" value="ECO:0007669"/>
    <property type="project" value="InterPro"/>
</dbReference>
<protein>
    <submittedName>
        <fullName evidence="1">Microsomal dipeptidase-like Zn-dependent dipeptidase</fullName>
    </submittedName>
</protein>
<proteinExistence type="predicted"/>
<sequence length="72" mass="7672">MNRLGMVIDVSHASDDVFDQALALSKTPILASHSGPKAIFDHPCNLDDARMRKPAAAGEVLQINSVYLAPAV</sequence>
<comment type="caution">
    <text evidence="1">The sequence shown here is derived from an EMBL/GenBank/DDBJ whole genome shotgun (WGS) entry which is preliminary data.</text>
</comment>
<organism evidence="1 2">
    <name type="scientific">Sphingomonas trueperi</name>
    <dbReference type="NCBI Taxonomy" id="53317"/>
    <lineage>
        <taxon>Bacteria</taxon>
        <taxon>Pseudomonadati</taxon>
        <taxon>Pseudomonadota</taxon>
        <taxon>Alphaproteobacteria</taxon>
        <taxon>Sphingomonadales</taxon>
        <taxon>Sphingomonadaceae</taxon>
        <taxon>Sphingomonas</taxon>
    </lineage>
</organism>
<name>A0A7X5XY59_9SPHN</name>
<accession>A0A7X5XY59</accession>
<dbReference type="InterPro" id="IPR032466">
    <property type="entry name" value="Metal_Hydrolase"/>
</dbReference>
<dbReference type="PANTHER" id="PTHR10443">
    <property type="entry name" value="MICROSOMAL DIPEPTIDASE"/>
    <property type="match status" value="1"/>
</dbReference>
<dbReference type="Proteomes" id="UP000531251">
    <property type="component" value="Unassembled WGS sequence"/>
</dbReference>
<keyword evidence="2" id="KW-1185">Reference proteome</keyword>
<dbReference type="InterPro" id="IPR008257">
    <property type="entry name" value="Pept_M19"/>
</dbReference>
<reference evidence="1 2" key="1">
    <citation type="submission" date="2020-03" db="EMBL/GenBank/DDBJ databases">
        <title>Genomic Encyclopedia of Type Strains, Phase IV (KMG-IV): sequencing the most valuable type-strain genomes for metagenomic binning, comparative biology and taxonomic classification.</title>
        <authorList>
            <person name="Goeker M."/>
        </authorList>
    </citation>
    <scope>NUCLEOTIDE SEQUENCE [LARGE SCALE GENOMIC DNA]</scope>
    <source>
        <strain evidence="1 2">DSM 7225</strain>
    </source>
</reference>
<dbReference type="AlphaFoldDB" id="A0A7X5XY59"/>
<dbReference type="GO" id="GO:0006508">
    <property type="term" value="P:proteolysis"/>
    <property type="evidence" value="ECO:0007669"/>
    <property type="project" value="InterPro"/>
</dbReference>
<dbReference type="Pfam" id="PF01244">
    <property type="entry name" value="Peptidase_M19"/>
    <property type="match status" value="1"/>
</dbReference>
<dbReference type="PROSITE" id="PS51365">
    <property type="entry name" value="RENAL_DIPEPTIDASE_2"/>
    <property type="match status" value="1"/>
</dbReference>
<dbReference type="PANTHER" id="PTHR10443:SF12">
    <property type="entry name" value="DIPEPTIDASE"/>
    <property type="match status" value="1"/>
</dbReference>
<evidence type="ECO:0000313" key="2">
    <source>
        <dbReference type="Proteomes" id="UP000531251"/>
    </source>
</evidence>
<dbReference type="EMBL" id="JAATJB010000004">
    <property type="protein sequence ID" value="NJB97537.1"/>
    <property type="molecule type" value="Genomic_DNA"/>
</dbReference>
<dbReference type="SUPFAM" id="SSF51556">
    <property type="entry name" value="Metallo-dependent hydrolases"/>
    <property type="match status" value="1"/>
</dbReference>